<dbReference type="PANTHER" id="PTHR24321:SF8">
    <property type="entry name" value="ESTRADIOL 17-BETA-DEHYDROGENASE 8-RELATED"/>
    <property type="match status" value="1"/>
</dbReference>
<evidence type="ECO:0000313" key="6">
    <source>
        <dbReference type="Proteomes" id="UP000274515"/>
    </source>
</evidence>
<gene>
    <name evidence="5" type="ORF">EIL87_05640</name>
</gene>
<feature type="domain" description="Ketoreductase" evidence="4">
    <location>
        <begin position="16"/>
        <end position="207"/>
    </location>
</feature>
<proteinExistence type="inferred from homology"/>
<evidence type="ECO:0000256" key="1">
    <source>
        <dbReference type="ARBA" id="ARBA00006484"/>
    </source>
</evidence>
<dbReference type="PRINTS" id="PR00081">
    <property type="entry name" value="GDHRDH"/>
</dbReference>
<dbReference type="GO" id="GO:0016491">
    <property type="term" value="F:oxidoreductase activity"/>
    <property type="evidence" value="ECO:0007669"/>
    <property type="project" value="UniProtKB-KW"/>
</dbReference>
<reference evidence="5 6" key="1">
    <citation type="submission" date="2018-11" db="EMBL/GenBank/DDBJ databases">
        <title>Saccharopolyspora rhizosphaerae sp. nov., an actinomycete isolated from rhizosphere soil in Thailand.</title>
        <authorList>
            <person name="Intra B."/>
            <person name="Euanorasetr J."/>
            <person name="Take A."/>
            <person name="Inahashi Y."/>
            <person name="Mori M."/>
            <person name="Panbangred W."/>
            <person name="Matsumoto A."/>
        </authorList>
    </citation>
    <scope>NUCLEOTIDE SEQUENCE [LARGE SCALE GENOMIC DNA]</scope>
    <source>
        <strain evidence="5 6">H219</strain>
    </source>
</reference>
<keyword evidence="6" id="KW-1185">Reference proteome</keyword>
<comment type="caution">
    <text evidence="5">The sequence shown here is derived from an EMBL/GenBank/DDBJ whole genome shotgun (WGS) entry which is preliminary data.</text>
</comment>
<dbReference type="PROSITE" id="PS00061">
    <property type="entry name" value="ADH_SHORT"/>
    <property type="match status" value="1"/>
</dbReference>
<protein>
    <submittedName>
        <fullName evidence="5">SDR family oxidoreductase</fullName>
    </submittedName>
</protein>
<accession>A0A426JZ95</accession>
<dbReference type="Proteomes" id="UP000274515">
    <property type="component" value="Unassembled WGS sequence"/>
</dbReference>
<dbReference type="CDD" id="cd05233">
    <property type="entry name" value="SDR_c"/>
    <property type="match status" value="1"/>
</dbReference>
<evidence type="ECO:0000256" key="3">
    <source>
        <dbReference type="ARBA" id="ARBA00023027"/>
    </source>
</evidence>
<dbReference type="PRINTS" id="PR00080">
    <property type="entry name" value="SDRFAMILY"/>
</dbReference>
<dbReference type="PANTHER" id="PTHR24321">
    <property type="entry name" value="DEHYDROGENASES, SHORT CHAIN"/>
    <property type="match status" value="1"/>
</dbReference>
<keyword evidence="2" id="KW-0560">Oxidoreductase</keyword>
<organism evidence="5 6">
    <name type="scientific">Saccharopolyspora rhizosphaerae</name>
    <dbReference type="NCBI Taxonomy" id="2492662"/>
    <lineage>
        <taxon>Bacteria</taxon>
        <taxon>Bacillati</taxon>
        <taxon>Actinomycetota</taxon>
        <taxon>Actinomycetes</taxon>
        <taxon>Pseudonocardiales</taxon>
        <taxon>Pseudonocardiaceae</taxon>
        <taxon>Saccharopolyspora</taxon>
    </lineage>
</organism>
<dbReference type="InterPro" id="IPR020904">
    <property type="entry name" value="Sc_DH/Rdtase_CS"/>
</dbReference>
<evidence type="ECO:0000313" key="5">
    <source>
        <dbReference type="EMBL" id="RRO18605.1"/>
    </source>
</evidence>
<dbReference type="SUPFAM" id="SSF51735">
    <property type="entry name" value="NAD(P)-binding Rossmann-fold domains"/>
    <property type="match status" value="1"/>
</dbReference>
<dbReference type="InterPro" id="IPR036291">
    <property type="entry name" value="NAD(P)-bd_dom_sf"/>
</dbReference>
<dbReference type="SMART" id="SM00822">
    <property type="entry name" value="PKS_KR"/>
    <property type="match status" value="1"/>
</dbReference>
<name>A0A426JZ95_9PSEU</name>
<comment type="similarity">
    <text evidence="1">Belongs to the short-chain dehydrogenases/reductases (SDR) family.</text>
</comment>
<dbReference type="AlphaFoldDB" id="A0A426JZ95"/>
<dbReference type="EMBL" id="RSAA01000006">
    <property type="protein sequence ID" value="RRO18605.1"/>
    <property type="molecule type" value="Genomic_DNA"/>
</dbReference>
<dbReference type="FunFam" id="3.40.50.720:FF:000084">
    <property type="entry name" value="Short-chain dehydrogenase reductase"/>
    <property type="match status" value="1"/>
</dbReference>
<dbReference type="InterPro" id="IPR002347">
    <property type="entry name" value="SDR_fam"/>
</dbReference>
<dbReference type="Pfam" id="PF13561">
    <property type="entry name" value="adh_short_C2"/>
    <property type="match status" value="1"/>
</dbReference>
<sequence>MRMERGAVMGADLTGKVVLLTGATGDIGVAYTMALTGQGANVVATDLDGFSETGREIAEKATAQGAGQAVFAGCDITSDEDLQRVVDLAGDRFGGLDCLVNNAAIYRTLGPKRTLTELTNDEWDLVLRVNVRGCWQSIRAVAPAMRERGGGRIVNIASVVSRTGAAGFAHYVASKAAVEGLTRAAARELGPEGIAVNAVSPGLVDDAASRDINDANYLERMKTTRSVPRSMEPEDLVGAVVWLCGDGSGFVTGQTIVVDGGGVFV</sequence>
<evidence type="ECO:0000259" key="4">
    <source>
        <dbReference type="SMART" id="SM00822"/>
    </source>
</evidence>
<dbReference type="Gene3D" id="3.40.50.720">
    <property type="entry name" value="NAD(P)-binding Rossmann-like Domain"/>
    <property type="match status" value="1"/>
</dbReference>
<evidence type="ECO:0000256" key="2">
    <source>
        <dbReference type="ARBA" id="ARBA00023002"/>
    </source>
</evidence>
<dbReference type="InterPro" id="IPR057326">
    <property type="entry name" value="KR_dom"/>
</dbReference>
<keyword evidence="3" id="KW-0520">NAD</keyword>